<evidence type="ECO:0000256" key="5">
    <source>
        <dbReference type="ARBA" id="ARBA00023136"/>
    </source>
</evidence>
<dbReference type="Proteomes" id="UP000675880">
    <property type="component" value="Unassembled WGS sequence"/>
</dbReference>
<feature type="transmembrane region" description="Helical" evidence="7">
    <location>
        <begin position="126"/>
        <end position="148"/>
    </location>
</feature>
<comment type="caution">
    <text evidence="8">The sequence shown here is derived from an EMBL/GenBank/DDBJ whole genome shotgun (WGS) entry which is preliminary data.</text>
</comment>
<feature type="transmembrane region" description="Helical" evidence="7">
    <location>
        <begin position="241"/>
        <end position="260"/>
    </location>
</feature>
<evidence type="ECO:0000313" key="8">
    <source>
        <dbReference type="EMBL" id="CAE6797517.1"/>
    </source>
</evidence>
<evidence type="ECO:0000256" key="1">
    <source>
        <dbReference type="ARBA" id="ARBA00004141"/>
    </source>
</evidence>
<feature type="transmembrane region" description="Helical" evidence="7">
    <location>
        <begin position="202"/>
        <end position="221"/>
    </location>
</feature>
<dbReference type="PRINTS" id="PR00783">
    <property type="entry name" value="MINTRINSICP"/>
</dbReference>
<feature type="transmembrane region" description="Helical" evidence="7">
    <location>
        <begin position="41"/>
        <end position="61"/>
    </location>
</feature>
<protein>
    <submittedName>
        <fullName evidence="8">Major intrinsic protein, aquaporin Z</fullName>
    </submittedName>
</protein>
<gene>
    <name evidence="8" type="ORF">NSPZN2_70167</name>
</gene>
<dbReference type="InterPro" id="IPR022357">
    <property type="entry name" value="MIP_CS"/>
</dbReference>
<keyword evidence="4 7" id="KW-1133">Transmembrane helix</keyword>
<sequence length="291" mass="31555">MDDRLTASSPARPLREASEVQRWNDAGSGMWDALRRHWPEYLMEAAGLGLFMLSAVVFATVMEHPSSPVRAAIDTPLYRRIPMGLAMGLTAIGIIYSPWGKRSGAHINPAVTLTFYRLGKMTRWDAILYVLAQCAGGLVGVGLPALFIGNYMAHPSVNYVVTVPGDSGVVVAFMAELTIAFILMIVLLMAMNHDRLAPLTGLFAGLLVAAYVVVEAPFSGFGMNPARTFASALPAWRWTGFWLYMIAPPAGMLLAAELYVRIKGLGAVICAKLHHRNPTRCIFHCGYAAGS</sequence>
<evidence type="ECO:0000256" key="6">
    <source>
        <dbReference type="RuleBase" id="RU000477"/>
    </source>
</evidence>
<proteinExistence type="inferred from homology"/>
<keyword evidence="5 7" id="KW-0472">Membrane</keyword>
<dbReference type="InterPro" id="IPR034294">
    <property type="entry name" value="Aquaporin_transptr"/>
</dbReference>
<dbReference type="Gene3D" id="1.20.1080.10">
    <property type="entry name" value="Glycerol uptake facilitator protein"/>
    <property type="match status" value="1"/>
</dbReference>
<accession>A0ABN7MEB7</accession>
<evidence type="ECO:0000256" key="4">
    <source>
        <dbReference type="ARBA" id="ARBA00022989"/>
    </source>
</evidence>
<dbReference type="SUPFAM" id="SSF81338">
    <property type="entry name" value="Aquaporin-like"/>
    <property type="match status" value="1"/>
</dbReference>
<dbReference type="EMBL" id="CAJNBJ010000020">
    <property type="protein sequence ID" value="CAE6797517.1"/>
    <property type="molecule type" value="Genomic_DNA"/>
</dbReference>
<dbReference type="PROSITE" id="PS00221">
    <property type="entry name" value="MIP"/>
    <property type="match status" value="1"/>
</dbReference>
<dbReference type="InterPro" id="IPR023271">
    <property type="entry name" value="Aquaporin-like"/>
</dbReference>
<dbReference type="Pfam" id="PF00230">
    <property type="entry name" value="MIP"/>
    <property type="match status" value="1"/>
</dbReference>
<name>A0ABN7MEB7_9BACT</name>
<keyword evidence="9" id="KW-1185">Reference proteome</keyword>
<dbReference type="PANTHER" id="PTHR45724">
    <property type="entry name" value="AQUAPORIN NIP2-1"/>
    <property type="match status" value="1"/>
</dbReference>
<keyword evidence="3 6" id="KW-0812">Transmembrane</keyword>
<evidence type="ECO:0000313" key="9">
    <source>
        <dbReference type="Proteomes" id="UP000675880"/>
    </source>
</evidence>
<comment type="subcellular location">
    <subcellularLocation>
        <location evidence="1">Membrane</location>
        <topology evidence="1">Multi-pass membrane protein</topology>
    </subcellularLocation>
</comment>
<evidence type="ECO:0000256" key="7">
    <source>
        <dbReference type="SAM" id="Phobius"/>
    </source>
</evidence>
<keyword evidence="2 6" id="KW-0813">Transport</keyword>
<organism evidence="8 9">
    <name type="scientific">Nitrospira defluvii</name>
    <dbReference type="NCBI Taxonomy" id="330214"/>
    <lineage>
        <taxon>Bacteria</taxon>
        <taxon>Pseudomonadati</taxon>
        <taxon>Nitrospirota</taxon>
        <taxon>Nitrospiria</taxon>
        <taxon>Nitrospirales</taxon>
        <taxon>Nitrospiraceae</taxon>
        <taxon>Nitrospira</taxon>
    </lineage>
</organism>
<comment type="similarity">
    <text evidence="6">Belongs to the MIP/aquaporin (TC 1.A.8) family.</text>
</comment>
<feature type="transmembrane region" description="Helical" evidence="7">
    <location>
        <begin position="168"/>
        <end position="190"/>
    </location>
</feature>
<dbReference type="InterPro" id="IPR000425">
    <property type="entry name" value="MIP"/>
</dbReference>
<evidence type="ECO:0000256" key="3">
    <source>
        <dbReference type="ARBA" id="ARBA00022692"/>
    </source>
</evidence>
<reference evidence="8 9" key="1">
    <citation type="submission" date="2021-02" db="EMBL/GenBank/DDBJ databases">
        <authorList>
            <person name="Han P."/>
        </authorList>
    </citation>
    <scope>NUCLEOTIDE SEQUENCE [LARGE SCALE GENOMIC DNA]</scope>
    <source>
        <strain evidence="8">Candidatus Nitrospira sp. ZN2</strain>
    </source>
</reference>
<dbReference type="PANTHER" id="PTHR45724:SF13">
    <property type="entry name" value="AQUAPORIN NIP1-1-RELATED"/>
    <property type="match status" value="1"/>
</dbReference>
<evidence type="ECO:0000256" key="2">
    <source>
        <dbReference type="ARBA" id="ARBA00022448"/>
    </source>
</evidence>
<feature type="transmembrane region" description="Helical" evidence="7">
    <location>
        <begin position="81"/>
        <end position="99"/>
    </location>
</feature>